<sequence>MYVITLPDTGGGPIGPGPPGMPGSPTAAQRQQSARFCATVMLFICIMLLMRIQHDHYVTMIENKKKMPRKHYPFDLESFTKDPHTILGAIHLSPSPPSPSSFFHFPLNATLHTKQRQHTATLITSQAHTSFFSNAANPKQEQSTYFFSPADKGGMDDMIALQVTYENAMCHDTTTAEEREGEGEAVCYVGVRSAPADQCDACKSQNHNHTDKEKGASGSGSGPPLRCLSVVSATSSVNDLADAGRQSNHTFCGSPIDGLVAIDARRRRVFFVAPHKGGGRTSFCVRVYSMDDDGDRRGSVSDCHVLDIPELRTPVQRAPVYVGYVDGGRVGGGGGGGGGALCVYYYVEGSVLGNVLAVDILDVDNNMVRRAPTKKFYTLTSGWLLSIQERRKQTGVPIQERGYIMLLGETPHPNLLHVLDMGNPDGGVDLHVWDNKGNHYRPP</sequence>
<evidence type="ECO:0000256" key="1">
    <source>
        <dbReference type="SAM" id="MobiDB-lite"/>
    </source>
</evidence>
<proteinExistence type="predicted"/>
<dbReference type="Proteomes" id="UP000041254">
    <property type="component" value="Unassembled WGS sequence"/>
</dbReference>
<dbReference type="InParanoid" id="A0A0G4EB84"/>
<evidence type="ECO:0000313" key="2">
    <source>
        <dbReference type="EMBL" id="CEL92759.1"/>
    </source>
</evidence>
<feature type="region of interest" description="Disordered" evidence="1">
    <location>
        <begin position="203"/>
        <end position="223"/>
    </location>
</feature>
<protein>
    <submittedName>
        <fullName evidence="2">Uncharacterized protein</fullName>
    </submittedName>
</protein>
<reference evidence="2 3" key="1">
    <citation type="submission" date="2014-11" db="EMBL/GenBank/DDBJ databases">
        <authorList>
            <person name="Zhu J."/>
            <person name="Qi W."/>
            <person name="Song R."/>
        </authorList>
    </citation>
    <scope>NUCLEOTIDE SEQUENCE [LARGE SCALE GENOMIC DNA]</scope>
</reference>
<evidence type="ECO:0000313" key="3">
    <source>
        <dbReference type="Proteomes" id="UP000041254"/>
    </source>
</evidence>
<dbReference type="AlphaFoldDB" id="A0A0G4EB84"/>
<accession>A0A0G4EB84</accession>
<name>A0A0G4EB84_VITBC</name>
<dbReference type="VEuPathDB" id="CryptoDB:Vbra_1969"/>
<organism evidence="2 3">
    <name type="scientific">Vitrella brassicaformis (strain CCMP3155)</name>
    <dbReference type="NCBI Taxonomy" id="1169540"/>
    <lineage>
        <taxon>Eukaryota</taxon>
        <taxon>Sar</taxon>
        <taxon>Alveolata</taxon>
        <taxon>Colpodellida</taxon>
        <taxon>Vitrellaceae</taxon>
        <taxon>Vitrella</taxon>
    </lineage>
</organism>
<gene>
    <name evidence="2" type="ORF">Vbra_1969</name>
</gene>
<feature type="region of interest" description="Disordered" evidence="1">
    <location>
        <begin position="1"/>
        <end position="28"/>
    </location>
</feature>
<keyword evidence="3" id="KW-1185">Reference proteome</keyword>
<dbReference type="EMBL" id="CDMY01000104">
    <property type="protein sequence ID" value="CEL92759.1"/>
    <property type="molecule type" value="Genomic_DNA"/>
</dbReference>